<evidence type="ECO:0000313" key="2">
    <source>
        <dbReference type="Proteomes" id="UP000016860"/>
    </source>
</evidence>
<name>U4R4D3_9FIRM</name>
<sequence>MNLERGRNEEETVGIYECLETGSNSFFLDRLKKYYLNRNIAKAKNDSKIIELLIKNELTVDKLLNALNNCNIPTSYISTQNIERHSINLHKDGTGWTSEYVDINRISHRKAISEPLSQCISYAFARIMYLYLLDKIMEKYFNGIKSFDYFTAEEIASFTS</sequence>
<organism evidence="1 2">
    <name type="scientific">Ruminiclostridium papyrosolvens C7</name>
    <dbReference type="NCBI Taxonomy" id="1330534"/>
    <lineage>
        <taxon>Bacteria</taxon>
        <taxon>Bacillati</taxon>
        <taxon>Bacillota</taxon>
        <taxon>Clostridia</taxon>
        <taxon>Eubacteriales</taxon>
        <taxon>Oscillospiraceae</taxon>
        <taxon>Ruminiclostridium</taxon>
    </lineage>
</organism>
<protein>
    <submittedName>
        <fullName evidence="1">Uncharacterized protein</fullName>
    </submittedName>
</protein>
<comment type="caution">
    <text evidence="1">The sequence shown here is derived from an EMBL/GenBank/DDBJ whole genome shotgun (WGS) entry which is preliminary data.</text>
</comment>
<dbReference type="EMBL" id="ATAY01000023">
    <property type="protein sequence ID" value="EPR12851.1"/>
    <property type="molecule type" value="Genomic_DNA"/>
</dbReference>
<evidence type="ECO:0000313" key="1">
    <source>
        <dbReference type="EMBL" id="EPR12851.1"/>
    </source>
</evidence>
<dbReference type="AlphaFoldDB" id="U4R4D3"/>
<dbReference type="PATRIC" id="fig|1330534.3.peg.1395"/>
<dbReference type="STRING" id="1330534.L323_06975"/>
<accession>U4R4D3</accession>
<dbReference type="RefSeq" id="WP_020814959.1">
    <property type="nucleotide sequence ID" value="NZ_ATAY01000023.1"/>
</dbReference>
<proteinExistence type="predicted"/>
<dbReference type="Proteomes" id="UP000016860">
    <property type="component" value="Unassembled WGS sequence"/>
</dbReference>
<reference evidence="1 2" key="1">
    <citation type="journal article" date="2013" name="Genome Announc.">
        <title>Draft Genome Sequence of the Cellulolytic Bacterium Clostridium papyrosolvens C7 (ATCC 700395).</title>
        <authorList>
            <person name="Zepeda V."/>
            <person name="Dassa B."/>
            <person name="Borovok I."/>
            <person name="Lamed R."/>
            <person name="Bayer E.A."/>
            <person name="Cate J.H."/>
        </authorList>
    </citation>
    <scope>NUCLEOTIDE SEQUENCE [LARGE SCALE GENOMIC DNA]</scope>
    <source>
        <strain evidence="1 2">C7</strain>
    </source>
</reference>
<gene>
    <name evidence="1" type="ORF">L323_06975</name>
</gene>